<dbReference type="SMART" id="SM00826">
    <property type="entry name" value="PKS_DH"/>
    <property type="match status" value="1"/>
</dbReference>
<dbReference type="PROSITE" id="PS52004">
    <property type="entry name" value="KS3_2"/>
    <property type="match status" value="1"/>
</dbReference>
<dbReference type="InterPro" id="IPR020841">
    <property type="entry name" value="PKS_Beta-ketoAc_synthase_dom"/>
</dbReference>
<dbReference type="Gene3D" id="3.40.366.10">
    <property type="entry name" value="Malonyl-Coenzyme A Acyl Carrier Protein, domain 2"/>
    <property type="match status" value="1"/>
</dbReference>
<evidence type="ECO:0000313" key="12">
    <source>
        <dbReference type="Proteomes" id="UP001152607"/>
    </source>
</evidence>
<organism evidence="11 12">
    <name type="scientific">Periconia digitata</name>
    <dbReference type="NCBI Taxonomy" id="1303443"/>
    <lineage>
        <taxon>Eukaryota</taxon>
        <taxon>Fungi</taxon>
        <taxon>Dikarya</taxon>
        <taxon>Ascomycota</taxon>
        <taxon>Pezizomycotina</taxon>
        <taxon>Dothideomycetes</taxon>
        <taxon>Pleosporomycetidae</taxon>
        <taxon>Pleosporales</taxon>
        <taxon>Massarineae</taxon>
        <taxon>Periconiaceae</taxon>
        <taxon>Periconia</taxon>
    </lineage>
</organism>
<keyword evidence="3" id="KW-0808">Transferase</keyword>
<sequence>MTVADKVPMSHKTAANGHANGDNQSQPTSNGEKHESQKVPVEAHLEPLAIIGMAFQFPDGADTEDSFWEMLVQNRCASREYPKERLNIGAFYSTDRNKPGAIHTKNAHFLRDDIRNFDPAFFSISPADARAMDPCQRTLMETTYHALENSGLSLSDVSGSKTSVHVGCFSSDHMTTAFRDLEQMQRYSATGISSAMLSNRLSWFFNLHGPSLTIDTACSSGMVALDLACEGLWSGQTSMAIVSASNLNLTPELNVSLSNMGFLSPDGRCFSFDHRANGYARGEGVVTLIIKPLSKAIESGNQIRALIRSVGSNQDGRTAGGITQPSKTMQAELIRETYRRAGADLDMSKTRYFEAHGTGTTIGDPIEAEAIGECSREHFTDDHPLFVGAVKSNIGHTEGTSGLAGIVKAVLALEKGIIPPNTNFERLNPDIDAEFYRLAFPQECIDWPAVSGGVRRASVNSFGFGGANAHVVLDDVRSYLQAHRLSGNHRTVAPKLIDTDQHKNGHKISKAALDVQSVFVPQLLIFSAFDKGGIERQTQAHSTYLNRFGGCYPPNFFSDYAFTLAKHRTRHTWNSFCVVESSRDVENIGKLLEHGPATGTSLLNTGFVFTGQGAQWHGMGHELLSNPIFRQSIDGSQRYLTDLGCKWSVRTLLTDDKFAHLINEAQYSQVVTTVVQLALVDLTSSLGITPSVVVGHSSGEIAAAYTAGLISHKSAIKISYYRGLLASELQRSQDEPYAMAAVGLSAEEVEHELHVLWTEGTPVVISCINSPSTVTVSGPDTELDVLISHLRSKDLFCRKLRVSLGYHSPQMNAISSRYLEVLGDLDPGSPQETPRPPMVSSVTGDLVDSDIVCNGQYWVRNMVSVVNFLAAIQRCSQFSRKTTVLDRFGSKNAKELAVDGWLEIGPHSALQGPIREILKSLPGIKEIRYTSTLVRNQSAVRTLLAAAGYLHCHNFPVIISNATSLGMDKESIECRRMLDISSYQFNHDIIYWEESPMNVHLRLRSRGPHELLGTRVGAPNPFEAEWRFIIREDSMPWIREHKVNGTILYPAAGMLVMAIEAGRQLSSKTPLVAIQLEDVDVPAPIVISTTGEQTEVRLHISSASEDTEIHNFRIFSCKQGIHRETVCSGKIRQIFQRSESEIDNGRENRESAERLALEYDTIRGSCHQTIDETKLYNTFDKDLGLQYGPSFQTLRRVCSDNAGHAIAQLAEYESAIASSHVIHPTQLDGMFQLCYPAAPNKDESSTMVPTHFGRIWVSIPGSSHPSDWHPEMTVCATATSSLRQKKTFNIKAVNHSTMHLNIEVDELVLSVIAASPAKVKTLEDSNYLCAHMKWRADLDVLDKEEIQEFCEEVRPAKQAPEQRFQDMTRLCLHYGEQALRDVTEEEVVPSMKRYATWLRKTLNQRSTDKMMNPDDVQRLYMSLLPSTRVELQTIVGQNLARLLRGEVDPLELFFTDESKMTKFYAEAMEDSTSQLPLSRFLDSLTHKTPNLSFLEVGAGTGGSTTAIMKTIGDSATGPAFEHYTYTDISPSFFEQAQERFAALDSRMTYRMLDIERDPASQGYELGAYDIVIADNVLHATKDISKALIHVHKLLRPGGKLILRELSSPEGLLTGYLFGLLPGWWLATEETRQLSPTMSVSSWDNSLRKSGFSGTDLILPDYPGSECNQVTFMVSTAIESSAALSNGLGSTSMFPIFIVDSLSSSQACLALSVAQFLDGDQARPNMMTLVEAAALATRTGYSHDFVFLNETESPLLPAVEHTVFDAIKDLLASARSILWVKKGGAGKLAPDFATSDGLCRVSRNENSRVALVTVALEVTSPSNARHIANIFRKLHWHIDANDSIVESEYSVINGRPHINRVRRAKYLDEHVFMRTERPLIHRQANGQKLDIDIRVPGLLDTIEYAQAQNESPVLGATEIEIEVKALGLNYKDILLLIGLGKSDNLGSEYAGIVRATGSSVAGIKPGDRTT</sequence>
<protein>
    <recommendedName>
        <fullName evidence="13">Reducing type I polyketide synthase</fullName>
    </recommendedName>
</protein>
<feature type="region of interest" description="Disordered" evidence="8">
    <location>
        <begin position="1"/>
        <end position="38"/>
    </location>
</feature>
<dbReference type="InterPro" id="IPR049552">
    <property type="entry name" value="PKS_DH_N"/>
</dbReference>
<dbReference type="Pfam" id="PF08240">
    <property type="entry name" value="ADH_N"/>
    <property type="match status" value="1"/>
</dbReference>
<dbReference type="GO" id="GO:0006633">
    <property type="term" value="P:fatty acid biosynthetic process"/>
    <property type="evidence" value="ECO:0007669"/>
    <property type="project" value="InterPro"/>
</dbReference>
<keyword evidence="6" id="KW-0012">Acyltransferase</keyword>
<keyword evidence="4" id="KW-0560">Oxidoreductase</keyword>
<dbReference type="InterPro" id="IPR016036">
    <property type="entry name" value="Malonyl_transacylase_ACP-bd"/>
</dbReference>
<dbReference type="Pfam" id="PF16197">
    <property type="entry name" value="KAsynt_C_assoc"/>
    <property type="match status" value="1"/>
</dbReference>
<dbReference type="OrthoDB" id="329835at2759"/>
<evidence type="ECO:0000256" key="7">
    <source>
        <dbReference type="PROSITE-ProRule" id="PRU01363"/>
    </source>
</evidence>
<proteinExistence type="predicted"/>
<feature type="region of interest" description="N-terminal hotdog fold" evidence="7">
    <location>
        <begin position="1009"/>
        <end position="1138"/>
    </location>
</feature>
<dbReference type="InterPro" id="IPR013217">
    <property type="entry name" value="Methyltransf_12"/>
</dbReference>
<dbReference type="GO" id="GO:0004312">
    <property type="term" value="F:fatty acid synthase activity"/>
    <property type="evidence" value="ECO:0007669"/>
    <property type="project" value="TreeGrafter"/>
</dbReference>
<dbReference type="Pfam" id="PF02801">
    <property type="entry name" value="Ketoacyl-synt_C"/>
    <property type="match status" value="1"/>
</dbReference>
<evidence type="ECO:0000259" key="10">
    <source>
        <dbReference type="PROSITE" id="PS52019"/>
    </source>
</evidence>
<dbReference type="InterPro" id="IPR013154">
    <property type="entry name" value="ADH-like_N"/>
</dbReference>
<evidence type="ECO:0000256" key="4">
    <source>
        <dbReference type="ARBA" id="ARBA00023002"/>
    </source>
</evidence>
<comment type="caution">
    <text evidence="11">The sequence shown here is derived from an EMBL/GenBank/DDBJ whole genome shotgun (WGS) entry which is preliminary data.</text>
</comment>
<keyword evidence="12" id="KW-1185">Reference proteome</keyword>
<feature type="domain" description="PKS/mFAS DH" evidence="10">
    <location>
        <begin position="1009"/>
        <end position="1318"/>
    </location>
</feature>
<evidence type="ECO:0000256" key="3">
    <source>
        <dbReference type="ARBA" id="ARBA00022679"/>
    </source>
</evidence>
<evidence type="ECO:0000256" key="2">
    <source>
        <dbReference type="ARBA" id="ARBA00022553"/>
    </source>
</evidence>
<dbReference type="Pfam" id="PF14765">
    <property type="entry name" value="PS-DH"/>
    <property type="match status" value="1"/>
</dbReference>
<dbReference type="Proteomes" id="UP001152607">
    <property type="component" value="Unassembled WGS sequence"/>
</dbReference>
<dbReference type="Pfam" id="PF00698">
    <property type="entry name" value="Acyl_transf_1"/>
    <property type="match status" value="1"/>
</dbReference>
<dbReference type="InterPro" id="IPR014030">
    <property type="entry name" value="Ketoacyl_synth_N"/>
</dbReference>
<dbReference type="InterPro" id="IPR049900">
    <property type="entry name" value="PKS_mFAS_DH"/>
</dbReference>
<gene>
    <name evidence="11" type="ORF">PDIGIT_LOCUS13075</name>
</gene>
<dbReference type="PANTHER" id="PTHR43775:SF29">
    <property type="entry name" value="ASPERFURANONE POLYKETIDE SYNTHASE AFOG-RELATED"/>
    <property type="match status" value="1"/>
</dbReference>
<dbReference type="InterPro" id="IPR020807">
    <property type="entry name" value="PKS_DH"/>
</dbReference>
<dbReference type="SUPFAM" id="SSF53335">
    <property type="entry name" value="S-adenosyl-L-methionine-dependent methyltransferases"/>
    <property type="match status" value="1"/>
</dbReference>
<dbReference type="InterPro" id="IPR011032">
    <property type="entry name" value="GroES-like_sf"/>
</dbReference>
<dbReference type="InterPro" id="IPR014043">
    <property type="entry name" value="Acyl_transferase_dom"/>
</dbReference>
<keyword evidence="5" id="KW-0511">Multifunctional enzyme</keyword>
<dbReference type="PANTHER" id="PTHR43775">
    <property type="entry name" value="FATTY ACID SYNTHASE"/>
    <property type="match status" value="1"/>
</dbReference>
<dbReference type="InterPro" id="IPR042104">
    <property type="entry name" value="PKS_dehydratase_sf"/>
</dbReference>
<name>A0A9W4US04_9PLEO</name>
<dbReference type="InterPro" id="IPR018201">
    <property type="entry name" value="Ketoacyl_synth_AS"/>
</dbReference>
<dbReference type="Gene3D" id="3.40.50.150">
    <property type="entry name" value="Vaccinia Virus protein VP39"/>
    <property type="match status" value="1"/>
</dbReference>
<feature type="compositionally biased region" description="Polar residues" evidence="8">
    <location>
        <begin position="21"/>
        <end position="30"/>
    </location>
</feature>
<dbReference type="CDD" id="cd02440">
    <property type="entry name" value="AdoMet_MTases"/>
    <property type="match status" value="1"/>
</dbReference>
<evidence type="ECO:0000313" key="11">
    <source>
        <dbReference type="EMBL" id="CAI6339911.1"/>
    </source>
</evidence>
<dbReference type="Pfam" id="PF21089">
    <property type="entry name" value="PKS_DH_N"/>
    <property type="match status" value="1"/>
</dbReference>
<dbReference type="PROSITE" id="PS52019">
    <property type="entry name" value="PKS_MFAS_DH"/>
    <property type="match status" value="1"/>
</dbReference>
<keyword evidence="2" id="KW-0597">Phosphoprotein</keyword>
<dbReference type="GO" id="GO:0044550">
    <property type="term" value="P:secondary metabolite biosynthetic process"/>
    <property type="evidence" value="ECO:0007669"/>
    <property type="project" value="UniProtKB-ARBA"/>
</dbReference>
<dbReference type="GO" id="GO:0004315">
    <property type="term" value="F:3-oxoacyl-[acyl-carrier-protein] synthase activity"/>
    <property type="evidence" value="ECO:0007669"/>
    <property type="project" value="InterPro"/>
</dbReference>
<feature type="active site" description="Proton acceptor; for dehydratase activity" evidence="7">
    <location>
        <position position="1041"/>
    </location>
</feature>
<feature type="active site" description="Proton donor; for dehydratase activity" evidence="7">
    <location>
        <position position="1228"/>
    </location>
</feature>
<dbReference type="Gene3D" id="3.90.180.10">
    <property type="entry name" value="Medium-chain alcohol dehydrogenases, catalytic domain"/>
    <property type="match status" value="1"/>
</dbReference>
<dbReference type="Gene3D" id="3.10.129.110">
    <property type="entry name" value="Polyketide synthase dehydratase"/>
    <property type="match status" value="1"/>
</dbReference>
<dbReference type="InterPro" id="IPR029063">
    <property type="entry name" value="SAM-dependent_MTases_sf"/>
</dbReference>
<dbReference type="InterPro" id="IPR016039">
    <property type="entry name" value="Thiolase-like"/>
</dbReference>
<dbReference type="EMBL" id="CAOQHR010000009">
    <property type="protein sequence ID" value="CAI6339911.1"/>
    <property type="molecule type" value="Genomic_DNA"/>
</dbReference>
<dbReference type="InterPro" id="IPR049551">
    <property type="entry name" value="PKS_DH_C"/>
</dbReference>
<dbReference type="SUPFAM" id="SSF55048">
    <property type="entry name" value="Probable ACP-binding domain of malonyl-CoA ACP transacylase"/>
    <property type="match status" value="1"/>
</dbReference>
<dbReference type="Pfam" id="PF08242">
    <property type="entry name" value="Methyltransf_12"/>
    <property type="match status" value="1"/>
</dbReference>
<keyword evidence="1" id="KW-0596">Phosphopantetheine</keyword>
<dbReference type="CDD" id="cd00833">
    <property type="entry name" value="PKS"/>
    <property type="match status" value="1"/>
</dbReference>
<evidence type="ECO:0000256" key="5">
    <source>
        <dbReference type="ARBA" id="ARBA00023268"/>
    </source>
</evidence>
<dbReference type="SUPFAM" id="SSF53901">
    <property type="entry name" value="Thiolase-like"/>
    <property type="match status" value="1"/>
</dbReference>
<dbReference type="InterPro" id="IPR032821">
    <property type="entry name" value="PKS_assoc"/>
</dbReference>
<dbReference type="InterPro" id="IPR016035">
    <property type="entry name" value="Acyl_Trfase/lysoPLipase"/>
</dbReference>
<dbReference type="Pfam" id="PF00109">
    <property type="entry name" value="ketoacyl-synt"/>
    <property type="match status" value="1"/>
</dbReference>
<dbReference type="SUPFAM" id="SSF52151">
    <property type="entry name" value="FabD/lysophospholipase-like"/>
    <property type="match status" value="1"/>
</dbReference>
<evidence type="ECO:0000256" key="8">
    <source>
        <dbReference type="SAM" id="MobiDB-lite"/>
    </source>
</evidence>
<dbReference type="Gene3D" id="3.40.47.10">
    <property type="match status" value="1"/>
</dbReference>
<reference evidence="11" key="1">
    <citation type="submission" date="2023-01" db="EMBL/GenBank/DDBJ databases">
        <authorList>
            <person name="Van Ghelder C."/>
            <person name="Rancurel C."/>
        </authorList>
    </citation>
    <scope>NUCLEOTIDE SEQUENCE</scope>
    <source>
        <strain evidence="11">CNCM I-4278</strain>
    </source>
</reference>
<dbReference type="InterPro" id="IPR001227">
    <property type="entry name" value="Ac_transferase_dom_sf"/>
</dbReference>
<dbReference type="InterPro" id="IPR050091">
    <property type="entry name" value="PKS_NRPS_Biosynth_Enz"/>
</dbReference>
<evidence type="ECO:0000259" key="9">
    <source>
        <dbReference type="PROSITE" id="PS52004"/>
    </source>
</evidence>
<dbReference type="SUPFAM" id="SSF50129">
    <property type="entry name" value="GroES-like"/>
    <property type="match status" value="1"/>
</dbReference>
<dbReference type="SMART" id="SM00825">
    <property type="entry name" value="PKS_KS"/>
    <property type="match status" value="1"/>
</dbReference>
<evidence type="ECO:0000256" key="6">
    <source>
        <dbReference type="ARBA" id="ARBA00023315"/>
    </source>
</evidence>
<accession>A0A9W4US04</accession>
<dbReference type="GO" id="GO:0016491">
    <property type="term" value="F:oxidoreductase activity"/>
    <property type="evidence" value="ECO:0007669"/>
    <property type="project" value="UniProtKB-KW"/>
</dbReference>
<feature type="domain" description="Ketosynthase family 3 (KS3)" evidence="9">
    <location>
        <begin position="45"/>
        <end position="475"/>
    </location>
</feature>
<evidence type="ECO:0000256" key="1">
    <source>
        <dbReference type="ARBA" id="ARBA00022450"/>
    </source>
</evidence>
<evidence type="ECO:0008006" key="13">
    <source>
        <dbReference type="Google" id="ProtNLM"/>
    </source>
</evidence>
<dbReference type="InterPro" id="IPR014031">
    <property type="entry name" value="Ketoacyl_synth_C"/>
</dbReference>
<dbReference type="SMART" id="SM00827">
    <property type="entry name" value="PKS_AT"/>
    <property type="match status" value="1"/>
</dbReference>
<dbReference type="PROSITE" id="PS00606">
    <property type="entry name" value="KS3_1"/>
    <property type="match status" value="1"/>
</dbReference>
<feature type="region of interest" description="C-terminal hotdog fold" evidence="7">
    <location>
        <begin position="1167"/>
        <end position="1318"/>
    </location>
</feature>